<dbReference type="HOGENOM" id="CLU_2385697_0_0_1"/>
<name>A0A0C2T438_AMAMK</name>
<organism evidence="1 2">
    <name type="scientific">Amanita muscaria (strain Koide BX008)</name>
    <dbReference type="NCBI Taxonomy" id="946122"/>
    <lineage>
        <taxon>Eukaryota</taxon>
        <taxon>Fungi</taxon>
        <taxon>Dikarya</taxon>
        <taxon>Basidiomycota</taxon>
        <taxon>Agaricomycotina</taxon>
        <taxon>Agaricomycetes</taxon>
        <taxon>Agaricomycetidae</taxon>
        <taxon>Agaricales</taxon>
        <taxon>Pluteineae</taxon>
        <taxon>Amanitaceae</taxon>
        <taxon>Amanita</taxon>
    </lineage>
</organism>
<gene>
    <name evidence="1" type="ORF">M378DRAFT_167101</name>
</gene>
<dbReference type="Proteomes" id="UP000054549">
    <property type="component" value="Unassembled WGS sequence"/>
</dbReference>
<evidence type="ECO:0000313" key="2">
    <source>
        <dbReference type="Proteomes" id="UP000054549"/>
    </source>
</evidence>
<dbReference type="InParanoid" id="A0A0C2T438"/>
<sequence length="94" mass="10511">MAAAILRIQENLNNQFSSSVAVLLYYPSLSALLRCFRVKLQYFRVGGGRLSRFSSTTGQVSTSSAVATYTRFCSEQNWMFYHNPDDIPAIAYAA</sequence>
<reference evidence="1 2" key="1">
    <citation type="submission" date="2014-04" db="EMBL/GenBank/DDBJ databases">
        <title>Evolutionary Origins and Diversification of the Mycorrhizal Mutualists.</title>
        <authorList>
            <consortium name="DOE Joint Genome Institute"/>
            <consortium name="Mycorrhizal Genomics Consortium"/>
            <person name="Kohler A."/>
            <person name="Kuo A."/>
            <person name="Nagy L.G."/>
            <person name="Floudas D."/>
            <person name="Copeland A."/>
            <person name="Barry K.W."/>
            <person name="Cichocki N."/>
            <person name="Veneault-Fourrey C."/>
            <person name="LaButti K."/>
            <person name="Lindquist E.A."/>
            <person name="Lipzen A."/>
            <person name="Lundell T."/>
            <person name="Morin E."/>
            <person name="Murat C."/>
            <person name="Riley R."/>
            <person name="Ohm R."/>
            <person name="Sun H."/>
            <person name="Tunlid A."/>
            <person name="Henrissat B."/>
            <person name="Grigoriev I.V."/>
            <person name="Hibbett D.S."/>
            <person name="Martin F."/>
        </authorList>
    </citation>
    <scope>NUCLEOTIDE SEQUENCE [LARGE SCALE GENOMIC DNA]</scope>
    <source>
        <strain evidence="1 2">Koide BX008</strain>
    </source>
</reference>
<protein>
    <submittedName>
        <fullName evidence="1">Uncharacterized protein</fullName>
    </submittedName>
</protein>
<dbReference type="AlphaFoldDB" id="A0A0C2T438"/>
<accession>A0A0C2T438</accession>
<dbReference type="EMBL" id="KN818286">
    <property type="protein sequence ID" value="KIL61289.1"/>
    <property type="molecule type" value="Genomic_DNA"/>
</dbReference>
<proteinExistence type="predicted"/>
<keyword evidence="2" id="KW-1185">Reference proteome</keyword>
<evidence type="ECO:0000313" key="1">
    <source>
        <dbReference type="EMBL" id="KIL61289.1"/>
    </source>
</evidence>